<proteinExistence type="predicted"/>
<name>A0ABD0N3A7_CIRMR</name>
<dbReference type="EMBL" id="JAMKFB020000025">
    <property type="protein sequence ID" value="KAL0155775.1"/>
    <property type="molecule type" value="Genomic_DNA"/>
</dbReference>
<gene>
    <name evidence="1" type="ORF">M9458_050038</name>
</gene>
<keyword evidence="2" id="KW-1185">Reference proteome</keyword>
<evidence type="ECO:0000313" key="2">
    <source>
        <dbReference type="Proteomes" id="UP001529510"/>
    </source>
</evidence>
<dbReference type="Proteomes" id="UP001529510">
    <property type="component" value="Unassembled WGS sequence"/>
</dbReference>
<comment type="caution">
    <text evidence="1">The sequence shown here is derived from an EMBL/GenBank/DDBJ whole genome shotgun (WGS) entry which is preliminary data.</text>
</comment>
<sequence>CHDLLATLNGRQQGWIVIGWPEAPLLGGCGVAAVGHGHSRKQTIYPLLRGATEKSSKISRREATKAFSLQHNANSCHACSLPNQRHKDTIHSHTNICSLETLLQSIEVKNIPVNYDK</sequence>
<dbReference type="AlphaFoldDB" id="A0ABD0N3A7"/>
<feature type="non-terminal residue" evidence="1">
    <location>
        <position position="1"/>
    </location>
</feature>
<organism evidence="1 2">
    <name type="scientific">Cirrhinus mrigala</name>
    <name type="common">Mrigala</name>
    <dbReference type="NCBI Taxonomy" id="683832"/>
    <lineage>
        <taxon>Eukaryota</taxon>
        <taxon>Metazoa</taxon>
        <taxon>Chordata</taxon>
        <taxon>Craniata</taxon>
        <taxon>Vertebrata</taxon>
        <taxon>Euteleostomi</taxon>
        <taxon>Actinopterygii</taxon>
        <taxon>Neopterygii</taxon>
        <taxon>Teleostei</taxon>
        <taxon>Ostariophysi</taxon>
        <taxon>Cypriniformes</taxon>
        <taxon>Cyprinidae</taxon>
        <taxon>Labeoninae</taxon>
        <taxon>Labeonini</taxon>
        <taxon>Cirrhinus</taxon>
    </lineage>
</organism>
<protein>
    <submittedName>
        <fullName evidence="1">Uncharacterized protein</fullName>
    </submittedName>
</protein>
<accession>A0ABD0N3A7</accession>
<reference evidence="1 2" key="1">
    <citation type="submission" date="2024-05" db="EMBL/GenBank/DDBJ databases">
        <title>Genome sequencing and assembly of Indian major carp, Cirrhinus mrigala (Hamilton, 1822).</title>
        <authorList>
            <person name="Mohindra V."/>
            <person name="Chowdhury L.M."/>
            <person name="Lal K."/>
            <person name="Jena J.K."/>
        </authorList>
    </citation>
    <scope>NUCLEOTIDE SEQUENCE [LARGE SCALE GENOMIC DNA]</scope>
    <source>
        <strain evidence="1">CM1030</strain>
        <tissue evidence="1">Blood</tissue>
    </source>
</reference>
<evidence type="ECO:0000313" key="1">
    <source>
        <dbReference type="EMBL" id="KAL0155775.1"/>
    </source>
</evidence>